<gene>
    <name evidence="1" type="ORF">R1flu_011507</name>
</gene>
<sequence>MKGEVQFTELQPLKLVKGDKWVSKFGVLFEQVEGISDFILFCQILNSVLAPVRPDHFQHNQLSFYHYAWLAITDPTSPMSDWENVVEKTITRQMKAIEVCNKPTCLGPYLAHLYLHYNELQHEKMEEPKKRKACE</sequence>
<proteinExistence type="predicted"/>
<name>A0ABD1Z802_9MARC</name>
<accession>A0ABD1Z802</accession>
<evidence type="ECO:0000313" key="2">
    <source>
        <dbReference type="Proteomes" id="UP001605036"/>
    </source>
</evidence>
<dbReference type="EMBL" id="JBHFFA010000002">
    <property type="protein sequence ID" value="KAL2643920.1"/>
    <property type="molecule type" value="Genomic_DNA"/>
</dbReference>
<reference evidence="1 2" key="1">
    <citation type="submission" date="2024-09" db="EMBL/GenBank/DDBJ databases">
        <title>Chromosome-scale assembly of Riccia fluitans.</title>
        <authorList>
            <person name="Paukszto L."/>
            <person name="Sawicki J."/>
            <person name="Karawczyk K."/>
            <person name="Piernik-Szablinska J."/>
            <person name="Szczecinska M."/>
            <person name="Mazdziarz M."/>
        </authorList>
    </citation>
    <scope>NUCLEOTIDE SEQUENCE [LARGE SCALE GENOMIC DNA]</scope>
    <source>
        <strain evidence="1">Rf_01</strain>
        <tissue evidence="1">Aerial parts of the thallus</tissue>
    </source>
</reference>
<dbReference type="Proteomes" id="UP001605036">
    <property type="component" value="Unassembled WGS sequence"/>
</dbReference>
<organism evidence="1 2">
    <name type="scientific">Riccia fluitans</name>
    <dbReference type="NCBI Taxonomy" id="41844"/>
    <lineage>
        <taxon>Eukaryota</taxon>
        <taxon>Viridiplantae</taxon>
        <taxon>Streptophyta</taxon>
        <taxon>Embryophyta</taxon>
        <taxon>Marchantiophyta</taxon>
        <taxon>Marchantiopsida</taxon>
        <taxon>Marchantiidae</taxon>
        <taxon>Marchantiales</taxon>
        <taxon>Ricciaceae</taxon>
        <taxon>Riccia</taxon>
    </lineage>
</organism>
<keyword evidence="2" id="KW-1185">Reference proteome</keyword>
<evidence type="ECO:0000313" key="1">
    <source>
        <dbReference type="EMBL" id="KAL2643920.1"/>
    </source>
</evidence>
<comment type="caution">
    <text evidence="1">The sequence shown here is derived from an EMBL/GenBank/DDBJ whole genome shotgun (WGS) entry which is preliminary data.</text>
</comment>
<dbReference type="AlphaFoldDB" id="A0ABD1Z802"/>
<protein>
    <submittedName>
        <fullName evidence="1">Uncharacterized protein</fullName>
    </submittedName>
</protein>